<protein>
    <submittedName>
        <fullName evidence="3">Uncharacterized protein LOC113506560</fullName>
    </submittedName>
</protein>
<dbReference type="AlphaFoldDB" id="A0A7E5WY36"/>
<dbReference type="GeneID" id="113506560"/>
<dbReference type="KEGG" id="tnl:113506560"/>
<name>A0A7E5WY36_TRINI</name>
<feature type="compositionally biased region" description="Low complexity" evidence="1">
    <location>
        <begin position="27"/>
        <end position="37"/>
    </location>
</feature>
<dbReference type="OrthoDB" id="7409986at2759"/>
<evidence type="ECO:0000313" key="2">
    <source>
        <dbReference type="Proteomes" id="UP000322000"/>
    </source>
</evidence>
<proteinExistence type="predicted"/>
<feature type="region of interest" description="Disordered" evidence="1">
    <location>
        <begin position="75"/>
        <end position="99"/>
    </location>
</feature>
<accession>A0A7E5WY36</accession>
<evidence type="ECO:0000313" key="3">
    <source>
        <dbReference type="RefSeq" id="XP_026745202.1"/>
    </source>
</evidence>
<dbReference type="Proteomes" id="UP000322000">
    <property type="component" value="Chromosome 19"/>
</dbReference>
<dbReference type="InParanoid" id="A0A7E5WY36"/>
<gene>
    <name evidence="3" type="primary">LOC113506560</name>
</gene>
<evidence type="ECO:0000256" key="1">
    <source>
        <dbReference type="SAM" id="MobiDB-lite"/>
    </source>
</evidence>
<organism evidence="2 3">
    <name type="scientific">Trichoplusia ni</name>
    <name type="common">Cabbage looper</name>
    <dbReference type="NCBI Taxonomy" id="7111"/>
    <lineage>
        <taxon>Eukaryota</taxon>
        <taxon>Metazoa</taxon>
        <taxon>Ecdysozoa</taxon>
        <taxon>Arthropoda</taxon>
        <taxon>Hexapoda</taxon>
        <taxon>Insecta</taxon>
        <taxon>Pterygota</taxon>
        <taxon>Neoptera</taxon>
        <taxon>Endopterygota</taxon>
        <taxon>Lepidoptera</taxon>
        <taxon>Glossata</taxon>
        <taxon>Ditrysia</taxon>
        <taxon>Noctuoidea</taxon>
        <taxon>Noctuidae</taxon>
        <taxon>Plusiinae</taxon>
        <taxon>Trichoplusia</taxon>
    </lineage>
</organism>
<dbReference type="RefSeq" id="XP_026745202.1">
    <property type="nucleotide sequence ID" value="XM_026889401.1"/>
</dbReference>
<reference evidence="3" key="1">
    <citation type="submission" date="2025-08" db="UniProtKB">
        <authorList>
            <consortium name="RefSeq"/>
        </authorList>
    </citation>
    <scope>IDENTIFICATION</scope>
</reference>
<feature type="compositionally biased region" description="Acidic residues" evidence="1">
    <location>
        <begin position="79"/>
        <end position="88"/>
    </location>
</feature>
<keyword evidence="2" id="KW-1185">Reference proteome</keyword>
<feature type="region of interest" description="Disordered" evidence="1">
    <location>
        <begin position="1"/>
        <end position="61"/>
    </location>
</feature>
<sequence length="183" mass="21096">MSKQVASHLFSSEDEAELQEQQHQKSNKASGSSKSSAPVKRLVEGQSSKTEDKKKRKKSYIHPISLCMKPTSYEVFGTDSDDDREEEAVGSTQGKKNPPLFSYFTRRVANGLSRQTDEKKTGRHYVELKNYDCAEIERIALINRWRHSIIIITLKNRTDDGTPAWQHFKEFINKTRQEFKQSL</sequence>